<sequence length="377" mass="42370">MQTLVKYLCYLIGLLFSLLIAGSCNQLSSISFWHVLHAQANPLQSYWQFPRYFSNNIAHLPELTLGFLARKNIPSAQYNYSLKLINASKNEQAKLFWLQSIEHVGHNKRQQLAHALLKQGRWNDLQLLLAQNLLPKGAAFNHLALHKGSDYEQVSPSFLHQLGFAALNTRPPINNSCSYNVLLLGVNREALFKLSSFAAQYNKKPEPQSGAYCLSKPVYAGGAIDCAPTSDMANCLWQNAHVKAQSTNGYDYTVIMGTSGSANVTGKKMQLSTQANYNVFLHELMHFSGFEDEYTLPISKQRWLCKRQGYVAPNLYISQGEAAPNGWHKSLSCQQGGVAYKPTKQWSIMQYQQLGLSKRYRALWVDQINAAKTAQLD</sequence>
<organism evidence="1 2">
    <name type="scientific">Pseudoalteromonas agarivorans</name>
    <dbReference type="NCBI Taxonomy" id="176102"/>
    <lineage>
        <taxon>Bacteria</taxon>
        <taxon>Pseudomonadati</taxon>
        <taxon>Pseudomonadota</taxon>
        <taxon>Gammaproteobacteria</taxon>
        <taxon>Alteromonadales</taxon>
        <taxon>Pseudoalteromonadaceae</taxon>
        <taxon>Pseudoalteromonas</taxon>
    </lineage>
</organism>
<dbReference type="AlphaFoldDB" id="A0AAD0TXQ4"/>
<dbReference type="PROSITE" id="PS51257">
    <property type="entry name" value="PROKAR_LIPOPROTEIN"/>
    <property type="match status" value="1"/>
</dbReference>
<proteinExistence type="predicted"/>
<evidence type="ECO:0000313" key="1">
    <source>
        <dbReference type="EMBL" id="AYM86138.1"/>
    </source>
</evidence>
<accession>A0AAD0TXQ4</accession>
<evidence type="ECO:0008006" key="3">
    <source>
        <dbReference type="Google" id="ProtNLM"/>
    </source>
</evidence>
<reference evidence="1 2" key="1">
    <citation type="submission" date="2018-10" db="EMBL/GenBank/DDBJ databases">
        <title>Complete Genome Sequence and Transcriptomic Profiles of a Marine Bacterium, Pseudoalteromonas agarivorans Hao 2018.</title>
        <authorList>
            <person name="Hao L."/>
        </authorList>
    </citation>
    <scope>NUCLEOTIDE SEQUENCE [LARGE SCALE GENOMIC DNA]</scope>
    <source>
        <strain evidence="1 2">Hao 2018</strain>
    </source>
</reference>
<name>A0AAD0TXQ4_9GAMM</name>
<dbReference type="EMBL" id="CP033065">
    <property type="protein sequence ID" value="AYM86138.1"/>
    <property type="molecule type" value="Genomic_DNA"/>
</dbReference>
<dbReference type="Proteomes" id="UP000279995">
    <property type="component" value="Chromosome I"/>
</dbReference>
<evidence type="ECO:0000313" key="2">
    <source>
        <dbReference type="Proteomes" id="UP000279995"/>
    </source>
</evidence>
<dbReference type="RefSeq" id="WP_121637201.1">
    <property type="nucleotide sequence ID" value="NZ_CP033065.1"/>
</dbReference>
<gene>
    <name evidence="1" type="ORF">D9T18_05160</name>
</gene>
<protein>
    <recommendedName>
        <fullName evidence="3">Orphan protein</fullName>
    </recommendedName>
</protein>